<evidence type="ECO:0008006" key="4">
    <source>
        <dbReference type="Google" id="ProtNLM"/>
    </source>
</evidence>
<protein>
    <recommendedName>
        <fullName evidence="4">Lipoprotein</fullName>
    </recommendedName>
</protein>
<proteinExistence type="predicted"/>
<dbReference type="AlphaFoldDB" id="W6A6R2"/>
<feature type="signal peptide" evidence="1">
    <location>
        <begin position="1"/>
        <end position="19"/>
    </location>
</feature>
<gene>
    <name evidence="2" type="ORF">SCULI_v1c04470</name>
</gene>
<dbReference type="HOGENOM" id="CLU_1601662_0_0_14"/>
<dbReference type="Proteomes" id="UP000019267">
    <property type="component" value="Chromosome"/>
</dbReference>
<keyword evidence="3" id="KW-1185">Reference proteome</keyword>
<dbReference type="PATRIC" id="fig|1276246.3.peg.446"/>
<sequence>MKKLLTLLASFSLISSSSAIVVACTGDVYSVKYKQDDGKLQEIININLEDLKAYDNIKDLYDDVYKEIKDQNSIIPANSNEYIEREAIYIVETYSISVLNSSGKPAVDKDGVILWGESGDRMYLKVEYLKTKVVGILNENGTSFEEDSKVIETLDEDFASFAMINK</sequence>
<dbReference type="RefSeq" id="WP_025363025.1">
    <property type="nucleotide sequence ID" value="NZ_CP006681.1"/>
</dbReference>
<dbReference type="PROSITE" id="PS51257">
    <property type="entry name" value="PROKAR_LIPOPROTEIN"/>
    <property type="match status" value="1"/>
</dbReference>
<dbReference type="InterPro" id="IPR054816">
    <property type="entry name" value="Lipoprotein_mollicutes-type_CS"/>
</dbReference>
<dbReference type="STRING" id="1276246.SCULI_v1c04470"/>
<keyword evidence="1" id="KW-0732">Signal</keyword>
<accession>W6A6R2</accession>
<dbReference type="EMBL" id="CP006681">
    <property type="protein sequence ID" value="AHI52788.1"/>
    <property type="molecule type" value="Genomic_DNA"/>
</dbReference>
<dbReference type="KEGG" id="scq:SCULI_v1c04470"/>
<reference evidence="2 3" key="1">
    <citation type="journal article" date="2014" name="Genome Biol. Evol.">
        <title>Molecular evolution of the substrate utilization strategies and putative virulence factors in mosquito-associated Spiroplasma species.</title>
        <authorList>
            <person name="Chang T.H."/>
            <person name="Lo W.S."/>
            <person name="Ku C."/>
            <person name="Chen L.L."/>
            <person name="Kuo C.H."/>
        </authorList>
    </citation>
    <scope>NUCLEOTIDE SEQUENCE [LARGE SCALE GENOMIC DNA]</scope>
    <source>
        <strain evidence="2">AES-1</strain>
    </source>
</reference>
<evidence type="ECO:0000313" key="2">
    <source>
        <dbReference type="EMBL" id="AHI52788.1"/>
    </source>
</evidence>
<evidence type="ECO:0000313" key="3">
    <source>
        <dbReference type="Proteomes" id="UP000019267"/>
    </source>
</evidence>
<dbReference type="NCBIfam" id="NF038029">
    <property type="entry name" value="LP_plasma"/>
    <property type="match status" value="1"/>
</dbReference>
<name>W6A6R2_9MOLU</name>
<evidence type="ECO:0000256" key="1">
    <source>
        <dbReference type="SAM" id="SignalP"/>
    </source>
</evidence>
<organism evidence="2 3">
    <name type="scientific">Spiroplasma culicicola AES-1</name>
    <dbReference type="NCBI Taxonomy" id="1276246"/>
    <lineage>
        <taxon>Bacteria</taxon>
        <taxon>Bacillati</taxon>
        <taxon>Mycoplasmatota</taxon>
        <taxon>Mollicutes</taxon>
        <taxon>Entomoplasmatales</taxon>
        <taxon>Spiroplasmataceae</taxon>
        <taxon>Spiroplasma</taxon>
    </lineage>
</organism>
<feature type="chain" id="PRO_5004875619" description="Lipoprotein" evidence="1">
    <location>
        <begin position="20"/>
        <end position="166"/>
    </location>
</feature>